<dbReference type="SUPFAM" id="SSF81383">
    <property type="entry name" value="F-box domain"/>
    <property type="match status" value="1"/>
</dbReference>
<comment type="caution">
    <text evidence="2">The sequence shown here is derived from an EMBL/GenBank/DDBJ whole genome shotgun (WGS) entry which is preliminary data.</text>
</comment>
<protein>
    <recommendedName>
        <fullName evidence="4">F-box domain-containing protein</fullName>
    </recommendedName>
</protein>
<evidence type="ECO:0000256" key="1">
    <source>
        <dbReference type="SAM" id="Coils"/>
    </source>
</evidence>
<keyword evidence="3" id="KW-1185">Reference proteome</keyword>
<accession>A0A9P5Z5J6</accession>
<evidence type="ECO:0000313" key="3">
    <source>
        <dbReference type="Proteomes" id="UP000807469"/>
    </source>
</evidence>
<evidence type="ECO:0000313" key="2">
    <source>
        <dbReference type="EMBL" id="KAF9480630.1"/>
    </source>
</evidence>
<dbReference type="AlphaFoldDB" id="A0A9P5Z5J6"/>
<proteinExistence type="predicted"/>
<organism evidence="2 3">
    <name type="scientific">Pholiota conissans</name>
    <dbReference type="NCBI Taxonomy" id="109636"/>
    <lineage>
        <taxon>Eukaryota</taxon>
        <taxon>Fungi</taxon>
        <taxon>Dikarya</taxon>
        <taxon>Basidiomycota</taxon>
        <taxon>Agaricomycotina</taxon>
        <taxon>Agaricomycetes</taxon>
        <taxon>Agaricomycetidae</taxon>
        <taxon>Agaricales</taxon>
        <taxon>Agaricineae</taxon>
        <taxon>Strophariaceae</taxon>
        <taxon>Pholiota</taxon>
    </lineage>
</organism>
<dbReference type="InterPro" id="IPR036047">
    <property type="entry name" value="F-box-like_dom_sf"/>
</dbReference>
<keyword evidence="1" id="KW-0175">Coiled coil</keyword>
<dbReference type="OrthoDB" id="3139566at2759"/>
<feature type="coiled-coil region" evidence="1">
    <location>
        <begin position="28"/>
        <end position="55"/>
    </location>
</feature>
<evidence type="ECO:0008006" key="4">
    <source>
        <dbReference type="Google" id="ProtNLM"/>
    </source>
</evidence>
<reference evidence="2" key="1">
    <citation type="submission" date="2020-11" db="EMBL/GenBank/DDBJ databases">
        <authorList>
            <consortium name="DOE Joint Genome Institute"/>
            <person name="Ahrendt S."/>
            <person name="Riley R."/>
            <person name="Andreopoulos W."/>
            <person name="Labutti K."/>
            <person name="Pangilinan J."/>
            <person name="Ruiz-Duenas F.J."/>
            <person name="Barrasa J.M."/>
            <person name="Sanchez-Garcia M."/>
            <person name="Camarero S."/>
            <person name="Miyauchi S."/>
            <person name="Serrano A."/>
            <person name="Linde D."/>
            <person name="Babiker R."/>
            <person name="Drula E."/>
            <person name="Ayuso-Fernandez I."/>
            <person name="Pacheco R."/>
            <person name="Padilla G."/>
            <person name="Ferreira P."/>
            <person name="Barriuso J."/>
            <person name="Kellner H."/>
            <person name="Castanera R."/>
            <person name="Alfaro M."/>
            <person name="Ramirez L."/>
            <person name="Pisabarro A.G."/>
            <person name="Kuo A."/>
            <person name="Tritt A."/>
            <person name="Lipzen A."/>
            <person name="He G."/>
            <person name="Yan M."/>
            <person name="Ng V."/>
            <person name="Cullen D."/>
            <person name="Martin F."/>
            <person name="Rosso M.-N."/>
            <person name="Henrissat B."/>
            <person name="Hibbett D."/>
            <person name="Martinez A.T."/>
            <person name="Grigoriev I.V."/>
        </authorList>
    </citation>
    <scope>NUCLEOTIDE SEQUENCE</scope>
    <source>
        <strain evidence="2">CIRM-BRFM 674</strain>
    </source>
</reference>
<dbReference type="Proteomes" id="UP000807469">
    <property type="component" value="Unassembled WGS sequence"/>
</dbReference>
<gene>
    <name evidence="2" type="ORF">BDN70DRAFT_877323</name>
</gene>
<sequence>MADPFQSNEDELLCDLDHPYRCGPCQKVEQMDQRIKDISALLAALKQERQTLKEQAVDNHIRSPLVHCLPPELTTYVFSLCIHGDIHTMRVPLHLSAVCRLWRNIAHAAPQLWNAIGLKVSRSSSFPPPPLMEEWLQRAGALPLSLDLYVSDPQAWKNGHFINQIVDVILQYCKRWKFLKYGGPDIFVTSLSEEGLPLVCALHKKGYRHNGSRYALPTVPVEN</sequence>
<dbReference type="EMBL" id="MU155191">
    <property type="protein sequence ID" value="KAF9480630.1"/>
    <property type="molecule type" value="Genomic_DNA"/>
</dbReference>
<dbReference type="Gene3D" id="1.20.1280.50">
    <property type="match status" value="1"/>
</dbReference>
<name>A0A9P5Z5J6_9AGAR</name>